<comment type="function">
    <text evidence="1">VSG forms a coat on the surface of the parasite. The trypanosome evades the immune response of the host by expressing a series of antigenically distinct VSGs from an estimated 1000 VSG genes.</text>
</comment>
<dbReference type="EMBL" id="KX699785">
    <property type="protein sequence ID" value="APD73741.1"/>
    <property type="molecule type" value="Genomic_DNA"/>
</dbReference>
<evidence type="ECO:0000256" key="2">
    <source>
        <dbReference type="ARBA" id="ARBA00004609"/>
    </source>
</evidence>
<keyword evidence="8" id="KW-0449">Lipoprotein</keyword>
<evidence type="ECO:0000256" key="3">
    <source>
        <dbReference type="ARBA" id="ARBA00022475"/>
    </source>
</evidence>
<dbReference type="Pfam" id="PF13206">
    <property type="entry name" value="VSG_B"/>
    <property type="match status" value="1"/>
</dbReference>
<evidence type="ECO:0000256" key="9">
    <source>
        <dbReference type="SAM" id="SignalP"/>
    </source>
</evidence>
<evidence type="ECO:0000259" key="10">
    <source>
        <dbReference type="Pfam" id="PF13206"/>
    </source>
</evidence>
<evidence type="ECO:0000256" key="1">
    <source>
        <dbReference type="ARBA" id="ARBA00002523"/>
    </source>
</evidence>
<feature type="signal peptide" evidence="9">
    <location>
        <begin position="1"/>
        <end position="17"/>
    </location>
</feature>
<feature type="chain" id="PRO_5012068523" evidence="9">
    <location>
        <begin position="18"/>
        <end position="283"/>
    </location>
</feature>
<dbReference type="InterPro" id="IPR025932">
    <property type="entry name" value="Trypano_VSG_B_N_dom"/>
</dbReference>
<comment type="subcellular location">
    <subcellularLocation>
        <location evidence="2">Cell membrane</location>
        <topology evidence="2">Lipid-anchor</topology>
        <topology evidence="2">GPI-anchor</topology>
    </subcellularLocation>
</comment>
<dbReference type="AlphaFoldDB" id="A0A1J0R785"/>
<keyword evidence="6" id="KW-0472">Membrane</keyword>
<reference evidence="11" key="1">
    <citation type="submission" date="2016-08" db="EMBL/GenBank/DDBJ databases">
        <title>VSG repertoire of Trypanosoma brucei EATRO 1125.</title>
        <authorList>
            <person name="Cross G.A."/>
        </authorList>
    </citation>
    <scope>NUCLEOTIDE SEQUENCE</scope>
    <source>
        <strain evidence="11">EATRO 1125</strain>
    </source>
</reference>
<sequence>MLAELAIAIFVLTRTAATDGESAKEFRDMSTLYRLLKEKFTEPKLPTGTRASQTYETPQTLMTAILHRTVKLNLTVAGNDIAQALSSEKAGLDGNKLTSDPETKNIFSGISPAIAAVMLEQYRTTARGKAPEKTFVAKFKLPVAENQRSQLQPVIANLASDVLTTANELLEATNRIANLRKAARTAMIKGLYGNAHGGKIEAQLTGDSDVPPPAAADFPWATSKTRDSNCKAASETPGDAGTSVATDITCPCLNAHTGSHTACFAASLTGSTNFASAQGPAAV</sequence>
<evidence type="ECO:0000256" key="8">
    <source>
        <dbReference type="ARBA" id="ARBA00023288"/>
    </source>
</evidence>
<keyword evidence="5 9" id="KW-0732">Signal</keyword>
<dbReference type="GO" id="GO:0005886">
    <property type="term" value="C:plasma membrane"/>
    <property type="evidence" value="ECO:0007669"/>
    <property type="project" value="UniProtKB-SubCell"/>
</dbReference>
<evidence type="ECO:0000256" key="6">
    <source>
        <dbReference type="ARBA" id="ARBA00023136"/>
    </source>
</evidence>
<evidence type="ECO:0000256" key="7">
    <source>
        <dbReference type="ARBA" id="ARBA00023180"/>
    </source>
</evidence>
<organism evidence="11">
    <name type="scientific">Trypanosoma brucei</name>
    <dbReference type="NCBI Taxonomy" id="5691"/>
    <lineage>
        <taxon>Eukaryota</taxon>
        <taxon>Discoba</taxon>
        <taxon>Euglenozoa</taxon>
        <taxon>Kinetoplastea</taxon>
        <taxon>Metakinetoplastina</taxon>
        <taxon>Trypanosomatida</taxon>
        <taxon>Trypanosomatidae</taxon>
        <taxon>Trypanosoma</taxon>
    </lineage>
</organism>
<keyword evidence="4" id="KW-0336">GPI-anchor</keyword>
<protein>
    <submittedName>
        <fullName evidence="11">Variant surface glycoprotein 1125.1556</fullName>
    </submittedName>
</protein>
<evidence type="ECO:0000256" key="5">
    <source>
        <dbReference type="ARBA" id="ARBA00022729"/>
    </source>
</evidence>
<dbReference type="GO" id="GO:0098552">
    <property type="term" value="C:side of membrane"/>
    <property type="evidence" value="ECO:0007669"/>
    <property type="project" value="UniProtKB-KW"/>
</dbReference>
<evidence type="ECO:0000313" key="11">
    <source>
        <dbReference type="EMBL" id="APD73741.1"/>
    </source>
</evidence>
<feature type="domain" description="Trypanosome variant surface glycoprotein B-type N-terminal" evidence="10">
    <location>
        <begin position="6"/>
        <end position="279"/>
    </location>
</feature>
<dbReference type="VEuPathDB" id="TriTrypDB:Tb1125.Tb09.v4.0053"/>
<proteinExistence type="predicted"/>
<accession>A0A1J0R785</accession>
<keyword evidence="7" id="KW-0325">Glycoprotein</keyword>
<keyword evidence="3" id="KW-1003">Cell membrane</keyword>
<name>A0A1J0R785_9TRYP</name>
<evidence type="ECO:0000256" key="4">
    <source>
        <dbReference type="ARBA" id="ARBA00022622"/>
    </source>
</evidence>